<dbReference type="eggNOG" id="KOG1252">
    <property type="taxonomic scope" value="Eukaryota"/>
</dbReference>
<dbReference type="FunFam" id="3.40.50.1100:FF:000118">
    <property type="entry name" value="Related to CYS4-cystathionine beta-synthase"/>
    <property type="match status" value="1"/>
</dbReference>
<evidence type="ECO:0000259" key="8">
    <source>
        <dbReference type="Pfam" id="PF00291"/>
    </source>
</evidence>
<evidence type="ECO:0000313" key="11">
    <source>
        <dbReference type="Proteomes" id="UP000095284"/>
    </source>
</evidence>
<evidence type="ECO:0000256" key="1">
    <source>
        <dbReference type="ARBA" id="ARBA00001933"/>
    </source>
</evidence>
<dbReference type="InterPro" id="IPR001216">
    <property type="entry name" value="P-phosphate_BS"/>
</dbReference>
<dbReference type="SMR" id="A0A1I7S4V3"/>
<dbReference type="Gene3D" id="3.40.50.1100">
    <property type="match status" value="4"/>
</dbReference>
<dbReference type="Proteomes" id="UP000095284">
    <property type="component" value="Unplaced"/>
</dbReference>
<dbReference type="OrthoDB" id="728at2759"/>
<dbReference type="EMBL" id="CAJFDI010000004">
    <property type="protein sequence ID" value="CAD5227296.1"/>
    <property type="molecule type" value="Genomic_DNA"/>
</dbReference>
<dbReference type="Proteomes" id="UP000582659">
    <property type="component" value="Unassembled WGS sequence"/>
</dbReference>
<dbReference type="WBParaSite" id="BXY_0803600.1">
    <property type="protein sequence ID" value="BXY_0803600.1"/>
    <property type="gene ID" value="BXY_0803600"/>
</dbReference>
<organism evidence="11 13">
    <name type="scientific">Bursaphelenchus xylophilus</name>
    <name type="common">Pinewood nematode worm</name>
    <name type="synonym">Aphelenchoides xylophilus</name>
    <dbReference type="NCBI Taxonomy" id="6326"/>
    <lineage>
        <taxon>Eukaryota</taxon>
        <taxon>Metazoa</taxon>
        <taxon>Ecdysozoa</taxon>
        <taxon>Nematoda</taxon>
        <taxon>Chromadorea</taxon>
        <taxon>Rhabditida</taxon>
        <taxon>Tylenchina</taxon>
        <taxon>Tylenchomorpha</taxon>
        <taxon>Aphelenchoidea</taxon>
        <taxon>Aphelenchoididae</taxon>
        <taxon>Bursaphelenchus</taxon>
    </lineage>
</organism>
<dbReference type="FunFam" id="3.40.50.1100:FF:000003">
    <property type="entry name" value="Cystathionine beta-synthase"/>
    <property type="match status" value="2"/>
</dbReference>
<evidence type="ECO:0000256" key="4">
    <source>
        <dbReference type="ARBA" id="ARBA00011245"/>
    </source>
</evidence>
<dbReference type="AlphaFoldDB" id="A0A1I7S4V3"/>
<dbReference type="InterPro" id="IPR036052">
    <property type="entry name" value="TrpB-like_PALP_sf"/>
</dbReference>
<dbReference type="EMBL" id="CAJFCV020000004">
    <property type="protein sequence ID" value="CAG9117399.1"/>
    <property type="molecule type" value="Genomic_DNA"/>
</dbReference>
<dbReference type="GO" id="GO:0030170">
    <property type="term" value="F:pyridoxal phosphate binding"/>
    <property type="evidence" value="ECO:0007669"/>
    <property type="project" value="UniProtKB-ARBA"/>
</dbReference>
<dbReference type="Proteomes" id="UP000659654">
    <property type="component" value="Unassembled WGS sequence"/>
</dbReference>
<dbReference type="GO" id="GO:0004122">
    <property type="term" value="F:cystathionine beta-synthase activity"/>
    <property type="evidence" value="ECO:0007669"/>
    <property type="project" value="UniProtKB-EC"/>
</dbReference>
<dbReference type="InterPro" id="IPR001926">
    <property type="entry name" value="TrpB-like_PALP"/>
</dbReference>
<reference evidence="10" key="2">
    <citation type="submission" date="2020-08" db="EMBL/GenBank/DDBJ databases">
        <authorList>
            <person name="Kikuchi T."/>
        </authorList>
    </citation>
    <scope>NUCLEOTIDE SEQUENCE</scope>
    <source>
        <strain evidence="9">Ka4C1</strain>
    </source>
</reference>
<evidence type="ECO:0000313" key="9">
    <source>
        <dbReference type="EMBL" id="CAD5227296.1"/>
    </source>
</evidence>
<feature type="domain" description="Tryptophan synthase beta chain-like PALP" evidence="8">
    <location>
        <begin position="373"/>
        <end position="664"/>
    </location>
</feature>
<evidence type="ECO:0000256" key="2">
    <source>
        <dbReference type="ARBA" id="ARBA00005003"/>
    </source>
</evidence>
<dbReference type="PROSITE" id="PS00901">
    <property type="entry name" value="CYS_SYNTHASE"/>
    <property type="match status" value="1"/>
</dbReference>
<comment type="subunit">
    <text evidence="4">Monomer.</text>
</comment>
<comment type="cofactor">
    <cofactor evidence="1">
        <name>pyridoxal 5'-phosphate</name>
        <dbReference type="ChEBI" id="CHEBI:597326"/>
    </cofactor>
</comment>
<evidence type="ECO:0000313" key="12">
    <source>
        <dbReference type="Proteomes" id="UP000659654"/>
    </source>
</evidence>
<keyword evidence="6" id="KW-0663">Pyridoxal phosphate</keyword>
<feature type="domain" description="Tryptophan synthase beta chain-like PALP" evidence="8">
    <location>
        <begin position="40"/>
        <end position="314"/>
    </location>
</feature>
<dbReference type="Pfam" id="PF00291">
    <property type="entry name" value="PALP"/>
    <property type="match status" value="2"/>
</dbReference>
<dbReference type="PANTHER" id="PTHR10314">
    <property type="entry name" value="CYSTATHIONINE BETA-SYNTHASE"/>
    <property type="match status" value="1"/>
</dbReference>
<protein>
    <recommendedName>
        <fullName evidence="5">cystathionine beta-synthase</fullName>
        <ecNumber evidence="5">4.2.1.22</ecNumber>
    </recommendedName>
</protein>
<sequence>MPIPTSKIEWHDDYVQDERGAHKFKNGAPVNQKICGSVLGTIGRTPIVRLNKIAKEYGLKCELYAKCEFLSGGGTTKDRVALRMIELAEEAGQLKEGVTIIEPSTGNTGISTALAVAPKGYKLITVMPDDQDKNREKILKALGAEVVKADNNADPESPEGFVGKSYELAKQQENSIVLWPHRDCANPMAHYETTAAGILRVFGSNVDAVVVSLNSGGTVLGVSKRLKKEAPNCKIIAAKDLPEYSVDKLTTIPFEGSMDQTISIEKEVGQKTMAKLHHVEGILCGPKGGVVLAAAIQVAKTMNEGEKCVMILPDGITKFMETALSANNQKIDIPPPDGTVPTPDQAPEFEWQRVPLPWNGTRIAKKVICQSILEAIGNTPLIKLKRIPIKDGITAEVLVKCEYMNPGGSVKDRMALKMVEKAEKEGVLKPGMTIVESSAGNTGIGLALVAAVKGYKCVIVMTEKQSTEKEQILKSLGAYVVRTPPDLPYTDPMSPHAVVLRLQKTLPDAVHLDQYRNEANPLAHYEGTGIEMFEQCDETIDAIVIGAGTGGTLTGVARRVREDLPNCMIYGVDPVGSAIADGPKEAKPYLVEGIGQDFIPAVMKSNIIDGWITVKDQDAFTMARRLIKEEGLLVGGSAGANVWAALTVAKKLGADSRVVTILPDGIRNTLSRVVDDEWMKSHGFEV</sequence>
<evidence type="ECO:0000313" key="10">
    <source>
        <dbReference type="EMBL" id="CAG9117399.1"/>
    </source>
</evidence>
<evidence type="ECO:0000313" key="13">
    <source>
        <dbReference type="WBParaSite" id="BXY_0803600.1"/>
    </source>
</evidence>
<comment type="pathway">
    <text evidence="2">Amino-acid biosynthesis; L-cysteine biosynthesis; L-cysteine from L-homocysteine and L-serine: step 1/2.</text>
</comment>
<comment type="similarity">
    <text evidence="3">Belongs to the cysteine synthase/cystathionine beta-synthase family.</text>
</comment>
<dbReference type="EC" id="4.2.1.22" evidence="5"/>
<name>A0A1I7S4V3_BURXY</name>
<proteinExistence type="inferred from homology"/>
<reference evidence="13" key="1">
    <citation type="submission" date="2016-11" db="UniProtKB">
        <authorList>
            <consortium name="WormBaseParasite"/>
        </authorList>
    </citation>
    <scope>IDENTIFICATION</scope>
</reference>
<dbReference type="InterPro" id="IPR050214">
    <property type="entry name" value="Cys_Synth/Cystath_Beta-Synth"/>
</dbReference>
<comment type="catalytic activity">
    <reaction evidence="7">
        <text>L-homocysteine + L-serine = L,L-cystathionine + H2O</text>
        <dbReference type="Rhea" id="RHEA:10112"/>
        <dbReference type="ChEBI" id="CHEBI:15377"/>
        <dbReference type="ChEBI" id="CHEBI:33384"/>
        <dbReference type="ChEBI" id="CHEBI:58161"/>
        <dbReference type="ChEBI" id="CHEBI:58199"/>
        <dbReference type="EC" id="4.2.1.22"/>
    </reaction>
</comment>
<evidence type="ECO:0000256" key="3">
    <source>
        <dbReference type="ARBA" id="ARBA00007103"/>
    </source>
</evidence>
<evidence type="ECO:0000256" key="6">
    <source>
        <dbReference type="ARBA" id="ARBA00022898"/>
    </source>
</evidence>
<dbReference type="GO" id="GO:0006535">
    <property type="term" value="P:cysteine biosynthetic process from serine"/>
    <property type="evidence" value="ECO:0007669"/>
    <property type="project" value="InterPro"/>
</dbReference>
<accession>A0A1I7S4V3</accession>
<evidence type="ECO:0000256" key="7">
    <source>
        <dbReference type="ARBA" id="ARBA00047490"/>
    </source>
</evidence>
<dbReference type="SUPFAM" id="SSF53686">
    <property type="entry name" value="Tryptophan synthase beta subunit-like PLP-dependent enzymes"/>
    <property type="match status" value="2"/>
</dbReference>
<dbReference type="CDD" id="cd01561">
    <property type="entry name" value="CBS_like"/>
    <property type="match status" value="2"/>
</dbReference>
<evidence type="ECO:0000256" key="5">
    <source>
        <dbReference type="ARBA" id="ARBA00012041"/>
    </source>
</evidence>
<keyword evidence="12" id="KW-1185">Reference proteome</keyword>
<gene>
    <name evidence="9" type="ORF">BXYJ_LOCUS9841</name>
</gene>